<reference evidence="2" key="1">
    <citation type="submission" date="2019-11" db="EMBL/GenBank/DDBJ databases">
        <title>The nuclear and mitochondrial genomes of Frieseomelitta varia - a highly eusocial stingless bee (Meliponini) with a permanently sterile worker caste.</title>
        <authorList>
            <person name="Freitas F.C.P."/>
            <person name="Lourenco A.P."/>
            <person name="Nunes F.M.F."/>
            <person name="Paschoal A.R."/>
            <person name="Abreu F.C.P."/>
            <person name="Barbin F.O."/>
            <person name="Bataglia L."/>
            <person name="Cardoso-Junior C.A.M."/>
            <person name="Cervoni M.S."/>
            <person name="Silva S.R."/>
            <person name="Dalarmi F."/>
            <person name="Del Lama M.A."/>
            <person name="Depintor T.S."/>
            <person name="Ferreira K.M."/>
            <person name="Goria P.S."/>
            <person name="Jaskot M.C."/>
            <person name="Lago D.C."/>
            <person name="Luna-Lucena D."/>
            <person name="Moda L.M."/>
            <person name="Nascimento L."/>
            <person name="Pedrino M."/>
            <person name="Rabico F.O."/>
            <person name="Sanches F.C."/>
            <person name="Santos D.E."/>
            <person name="Santos C.G."/>
            <person name="Vieira J."/>
            <person name="Lopes T.F."/>
            <person name="Barchuk A.R."/>
            <person name="Hartfelder K."/>
            <person name="Simoes Z.L.P."/>
            <person name="Bitondi M.M.G."/>
            <person name="Pinheiro D.G."/>
        </authorList>
    </citation>
    <scope>NUCLEOTIDE SEQUENCE</scope>
    <source>
        <strain evidence="2">USP_RPSP 00005682</strain>
        <tissue evidence="2">Whole individual</tissue>
    </source>
</reference>
<dbReference type="Pfam" id="PF16025">
    <property type="entry name" value="CaM_bind"/>
    <property type="match status" value="1"/>
</dbReference>
<dbReference type="CDD" id="cd23767">
    <property type="entry name" value="IQCD"/>
    <property type="match status" value="1"/>
</dbReference>
<accession>A0A833W0Z7</accession>
<evidence type="ECO:0000313" key="2">
    <source>
        <dbReference type="EMBL" id="KAF3420582.1"/>
    </source>
</evidence>
<name>A0A833W0Z7_9HYME</name>
<evidence type="ECO:0008006" key="4">
    <source>
        <dbReference type="Google" id="ProtNLM"/>
    </source>
</evidence>
<dbReference type="InterPro" id="IPR033207">
    <property type="entry name" value="CCP110"/>
</dbReference>
<protein>
    <recommendedName>
        <fullName evidence="4">Centriolar coiled-coil protein of 110 kDa</fullName>
    </recommendedName>
</protein>
<dbReference type="GO" id="GO:1903723">
    <property type="term" value="P:negative regulation of centriole elongation"/>
    <property type="evidence" value="ECO:0007669"/>
    <property type="project" value="TreeGrafter"/>
</dbReference>
<dbReference type="PANTHER" id="PTHR13594:SF1">
    <property type="entry name" value="CENTRIOLAR COILED-COIL PROTEIN OF 110 KDA"/>
    <property type="match status" value="1"/>
</dbReference>
<dbReference type="Proteomes" id="UP000655588">
    <property type="component" value="Unassembled WGS sequence"/>
</dbReference>
<dbReference type="GO" id="GO:0032053">
    <property type="term" value="P:ciliary basal body organization"/>
    <property type="evidence" value="ECO:0007669"/>
    <property type="project" value="TreeGrafter"/>
</dbReference>
<dbReference type="AlphaFoldDB" id="A0A833W0Z7"/>
<dbReference type="GO" id="GO:0007099">
    <property type="term" value="P:centriole replication"/>
    <property type="evidence" value="ECO:0007669"/>
    <property type="project" value="InterPro"/>
</dbReference>
<evidence type="ECO:0000256" key="1">
    <source>
        <dbReference type="SAM" id="MobiDB-lite"/>
    </source>
</evidence>
<dbReference type="PANTHER" id="PTHR13594">
    <property type="entry name" value="CENTRIOLAR COILED-COIL PROTEIN OF 110 KDA"/>
    <property type="match status" value="1"/>
</dbReference>
<sequence>MEGHSYVSCIKINGVPILPPMITKDIKQEISIYRESAINIEKKLYISRIGKQCNDTGEVAGELKDTKSRKGVHGSRENSRETTFEYKDNNYNETNVTDTNDVPMETFKKLSNENLEKSLQSSKDSNLRYKPKNQLNLTTDTVSRSKSSLNTDHLNEAASIKSSTETISGIWKPEVPKTLNVIPLTLNNVTYNGNEDFPESNLDNTRNTPKLVRQGSYVLETPSPILLAHMQMELANSTYVPCSEYVPTSCGNANRRKEWTVAQAKIEWEYETKSKESGPTRNSNSNVDHKMCKSISAQAKSESSIVLCPSTKSVDCIQTMLAKEHIDNSDIQVNQDKKHVANNNNGNEQRLQSWNKYNSSCTFDPVCKLGCSLEDLNEQNNISTTNNLMAKLSRDTDIQNSISKLKSTAASDKLLTVYKKVQEIHKKQMAELMFRQHREQTLLQKEFENQQFLLLTEIKKSFPEISVSLLSENTLSPVFNEITTHHDKFFENNNENNVQNVTGLKNNLEQENGIEHSQDNIKIASCPLNYIYPEMNYDNIPCSTRYSRTAQSVETELSSDVNNSVKNIKRRDTEMQLNDVENYKERLLKKSETNKRSNVSRELFPLDSKTTHVPIPDRTIYETKHIKAANVINAYARGYLVRRMMRTERVIALKNTYKEALHCMLKLHVDAPLNRSEFNFLHRLQLQCDAASMNIVELFAQNPQKRMQVIAQDREIKQSRIERPTSARSYSFATQRTLARKKLKEMEEYQPTSFVRSCSSRSRCQTWTSDIKDRLISSNILCQTIKRSTSAGTVRKPWRLTFVFA</sequence>
<dbReference type="GO" id="GO:0005814">
    <property type="term" value="C:centriole"/>
    <property type="evidence" value="ECO:0007669"/>
    <property type="project" value="InterPro"/>
</dbReference>
<comment type="caution">
    <text evidence="2">The sequence shown here is derived from an EMBL/GenBank/DDBJ whole genome shotgun (WGS) entry which is preliminary data.</text>
</comment>
<dbReference type="EMBL" id="WNWW01000932">
    <property type="protein sequence ID" value="KAF3420582.1"/>
    <property type="molecule type" value="Genomic_DNA"/>
</dbReference>
<gene>
    <name evidence="2" type="ORF">E2986_03120</name>
</gene>
<proteinExistence type="predicted"/>
<organism evidence="2 3">
    <name type="scientific">Frieseomelitta varia</name>
    <dbReference type="NCBI Taxonomy" id="561572"/>
    <lineage>
        <taxon>Eukaryota</taxon>
        <taxon>Metazoa</taxon>
        <taxon>Ecdysozoa</taxon>
        <taxon>Arthropoda</taxon>
        <taxon>Hexapoda</taxon>
        <taxon>Insecta</taxon>
        <taxon>Pterygota</taxon>
        <taxon>Neoptera</taxon>
        <taxon>Endopterygota</taxon>
        <taxon>Hymenoptera</taxon>
        <taxon>Apocrita</taxon>
        <taxon>Aculeata</taxon>
        <taxon>Apoidea</taxon>
        <taxon>Anthophila</taxon>
        <taxon>Apidae</taxon>
        <taxon>Frieseomelitta</taxon>
    </lineage>
</organism>
<dbReference type="GO" id="GO:0032465">
    <property type="term" value="P:regulation of cytokinesis"/>
    <property type="evidence" value="ECO:0007669"/>
    <property type="project" value="InterPro"/>
</dbReference>
<keyword evidence="3" id="KW-1185">Reference proteome</keyword>
<evidence type="ECO:0000313" key="3">
    <source>
        <dbReference type="Proteomes" id="UP000655588"/>
    </source>
</evidence>
<dbReference type="PROSITE" id="PS50096">
    <property type="entry name" value="IQ"/>
    <property type="match status" value="1"/>
</dbReference>
<feature type="region of interest" description="Disordered" evidence="1">
    <location>
        <begin position="61"/>
        <end position="81"/>
    </location>
</feature>